<dbReference type="Proteomes" id="UP000479190">
    <property type="component" value="Unassembled WGS sequence"/>
</dbReference>
<sequence>METFWSSCNQRTLKSSVEKKVLVQNNGSGANGKFRLATERTTVKKKPLPMYWQFLSRAEERNKGRKISKGVQVNTRLPACLRSRAFSQPKRRAITRTILCSDQFLAPRRKTFGVTVFLARECSKITKSAVSRSGRIRTRIRPIQTHHGRTPPAADGQGGGRGDGQHIPRADGAEPRQDNPLEQLIGNPLFQAMARAPAVNAVGNCRLPAFWRSDPDLWFFSK</sequence>
<name>A0A6H5IWH4_9HYME</name>
<protein>
    <submittedName>
        <fullName evidence="2">Uncharacterized protein</fullName>
    </submittedName>
</protein>
<organism evidence="2 3">
    <name type="scientific">Trichogramma brassicae</name>
    <dbReference type="NCBI Taxonomy" id="86971"/>
    <lineage>
        <taxon>Eukaryota</taxon>
        <taxon>Metazoa</taxon>
        <taxon>Ecdysozoa</taxon>
        <taxon>Arthropoda</taxon>
        <taxon>Hexapoda</taxon>
        <taxon>Insecta</taxon>
        <taxon>Pterygota</taxon>
        <taxon>Neoptera</taxon>
        <taxon>Endopterygota</taxon>
        <taxon>Hymenoptera</taxon>
        <taxon>Apocrita</taxon>
        <taxon>Proctotrupomorpha</taxon>
        <taxon>Chalcidoidea</taxon>
        <taxon>Trichogrammatidae</taxon>
        <taxon>Trichogramma</taxon>
    </lineage>
</organism>
<feature type="region of interest" description="Disordered" evidence="1">
    <location>
        <begin position="136"/>
        <end position="181"/>
    </location>
</feature>
<feature type="compositionally biased region" description="Basic residues" evidence="1">
    <location>
        <begin position="136"/>
        <end position="149"/>
    </location>
</feature>
<proteinExistence type="predicted"/>
<dbReference type="AlphaFoldDB" id="A0A6H5IWH4"/>
<accession>A0A6H5IWH4</accession>
<keyword evidence="3" id="KW-1185">Reference proteome</keyword>
<gene>
    <name evidence="2" type="ORF">TBRA_LOCUS13353</name>
</gene>
<evidence type="ECO:0000313" key="3">
    <source>
        <dbReference type="Proteomes" id="UP000479190"/>
    </source>
</evidence>
<reference evidence="2 3" key="1">
    <citation type="submission" date="2020-02" db="EMBL/GenBank/DDBJ databases">
        <authorList>
            <person name="Ferguson B K."/>
        </authorList>
    </citation>
    <scope>NUCLEOTIDE SEQUENCE [LARGE SCALE GENOMIC DNA]</scope>
</reference>
<evidence type="ECO:0000313" key="2">
    <source>
        <dbReference type="EMBL" id="CAB0041690.1"/>
    </source>
</evidence>
<feature type="compositionally biased region" description="Basic and acidic residues" evidence="1">
    <location>
        <begin position="163"/>
        <end position="179"/>
    </location>
</feature>
<dbReference type="EMBL" id="CADCXV010001127">
    <property type="protein sequence ID" value="CAB0041690.1"/>
    <property type="molecule type" value="Genomic_DNA"/>
</dbReference>
<evidence type="ECO:0000256" key="1">
    <source>
        <dbReference type="SAM" id="MobiDB-lite"/>
    </source>
</evidence>